<feature type="transmembrane region" description="Helical" evidence="5">
    <location>
        <begin position="174"/>
        <end position="192"/>
    </location>
</feature>
<protein>
    <recommendedName>
        <fullName evidence="6">CopC domain-containing protein</fullName>
    </recommendedName>
</protein>
<dbReference type="InterPro" id="IPR014756">
    <property type="entry name" value="Ig_E-set"/>
</dbReference>
<keyword evidence="3" id="KW-0732">Signal</keyword>
<dbReference type="Pfam" id="PF04234">
    <property type="entry name" value="CopC"/>
    <property type="match status" value="1"/>
</dbReference>
<feature type="transmembrane region" description="Helical" evidence="5">
    <location>
        <begin position="237"/>
        <end position="256"/>
    </location>
</feature>
<comment type="subcellular location">
    <subcellularLocation>
        <location evidence="1">Cell envelope</location>
    </subcellularLocation>
</comment>
<keyword evidence="5" id="KW-1133">Transmembrane helix</keyword>
<dbReference type="Gene3D" id="2.60.40.1220">
    <property type="match status" value="1"/>
</dbReference>
<feature type="transmembrane region" description="Helical" evidence="5">
    <location>
        <begin position="377"/>
        <end position="397"/>
    </location>
</feature>
<evidence type="ECO:0000256" key="3">
    <source>
        <dbReference type="ARBA" id="ARBA00022729"/>
    </source>
</evidence>
<feature type="transmembrane region" description="Helical" evidence="5">
    <location>
        <begin position="306"/>
        <end position="325"/>
    </location>
</feature>
<feature type="domain" description="CopC" evidence="6">
    <location>
        <begin position="17"/>
        <end position="111"/>
    </location>
</feature>
<dbReference type="InterPro" id="IPR014755">
    <property type="entry name" value="Cu-Rt/internalin_Ig-like"/>
</dbReference>
<dbReference type="EMBL" id="JABANU010000003">
    <property type="protein sequence ID" value="MBI5974316.1"/>
    <property type="molecule type" value="Genomic_DNA"/>
</dbReference>
<dbReference type="PANTHER" id="PTHR34820">
    <property type="entry name" value="INNER MEMBRANE PROTEIN YEBZ"/>
    <property type="match status" value="1"/>
</dbReference>
<name>A0ABS0T8N0_9STAP</name>
<sequence length="401" mass="44982">MFLGLMSLGHINEVQAHATLQTENPSSNSVVQNQPDNIELTFNEPVYTKHTTLNVYDDKGQKVAMLKPNESGQSKIVTFNAKDIERGTYAIEWETVSLDGHQIDGKYQFSVGERTADGISTQAPFYTQVDFWLGLSRFILQSGLLLLFGYYIVNRLVSLGGVPTYGSIAKSRGILSILMMIAIATGILYLMSLPNDVITEILTLEFATWRQFPFVISIVVILILLILFVLRDMEWIWYDFIAILIFLGLAMSGHAWAQSTPIYSIIIRAIHLMGIAIWLGSIVYLIKYLMKQPKHSYVLILKDTIFKLNLTAVASIIVTGILMSIDATSFSAILTKATPYTFLWLSKMVVTFTMMAMGAYQTFIVMNKERDIRKPMLYGELILGIGLICVGVIMSQIEIPL</sequence>
<feature type="transmembrane region" description="Helical" evidence="5">
    <location>
        <begin position="131"/>
        <end position="153"/>
    </location>
</feature>
<feature type="transmembrane region" description="Helical" evidence="5">
    <location>
        <begin position="212"/>
        <end position="230"/>
    </location>
</feature>
<reference evidence="7 8" key="1">
    <citation type="submission" date="2020-04" db="EMBL/GenBank/DDBJ databases">
        <title>Staphylococcus species from domestic dog.</title>
        <authorList>
            <person name="Paterson G.K."/>
        </authorList>
    </citation>
    <scope>NUCLEOTIDE SEQUENCE [LARGE SCALE GENOMIC DNA]</scope>
    <source>
        <strain evidence="7 8">H16/1A</strain>
    </source>
</reference>
<proteinExistence type="predicted"/>
<evidence type="ECO:0000256" key="2">
    <source>
        <dbReference type="ARBA" id="ARBA00022723"/>
    </source>
</evidence>
<evidence type="ECO:0000256" key="1">
    <source>
        <dbReference type="ARBA" id="ARBA00004196"/>
    </source>
</evidence>
<evidence type="ECO:0000313" key="8">
    <source>
        <dbReference type="Proteomes" id="UP000751852"/>
    </source>
</evidence>
<feature type="transmembrane region" description="Helical" evidence="5">
    <location>
        <begin position="262"/>
        <end position="286"/>
    </location>
</feature>
<dbReference type="InterPro" id="IPR007348">
    <property type="entry name" value="CopC_dom"/>
</dbReference>
<keyword evidence="5" id="KW-0812">Transmembrane</keyword>
<accession>A0ABS0T8N0</accession>
<evidence type="ECO:0000256" key="4">
    <source>
        <dbReference type="ARBA" id="ARBA00023008"/>
    </source>
</evidence>
<comment type="caution">
    <text evidence="7">The sequence shown here is derived from an EMBL/GenBank/DDBJ whole genome shotgun (WGS) entry which is preliminary data.</text>
</comment>
<dbReference type="PANTHER" id="PTHR34820:SF4">
    <property type="entry name" value="INNER MEMBRANE PROTEIN YEBZ"/>
    <property type="match status" value="1"/>
</dbReference>
<evidence type="ECO:0000313" key="7">
    <source>
        <dbReference type="EMBL" id="MBI5974316.1"/>
    </source>
</evidence>
<dbReference type="InterPro" id="IPR032694">
    <property type="entry name" value="CopC/D"/>
</dbReference>
<dbReference type="SUPFAM" id="SSF81296">
    <property type="entry name" value="E set domains"/>
    <property type="match status" value="1"/>
</dbReference>
<dbReference type="Proteomes" id="UP000751852">
    <property type="component" value="Unassembled WGS sequence"/>
</dbReference>
<evidence type="ECO:0000256" key="5">
    <source>
        <dbReference type="SAM" id="Phobius"/>
    </source>
</evidence>
<keyword evidence="5" id="KW-0472">Membrane</keyword>
<keyword evidence="4" id="KW-0186">Copper</keyword>
<organism evidence="7 8">
    <name type="scientific">Staphylococcus canis</name>
    <dbReference type="NCBI Taxonomy" id="2724942"/>
    <lineage>
        <taxon>Bacteria</taxon>
        <taxon>Bacillati</taxon>
        <taxon>Bacillota</taxon>
        <taxon>Bacilli</taxon>
        <taxon>Bacillales</taxon>
        <taxon>Staphylococcaceae</taxon>
        <taxon>Staphylococcus</taxon>
    </lineage>
</organism>
<keyword evidence="8" id="KW-1185">Reference proteome</keyword>
<feature type="transmembrane region" description="Helical" evidence="5">
    <location>
        <begin position="345"/>
        <end position="365"/>
    </location>
</feature>
<evidence type="ECO:0000259" key="6">
    <source>
        <dbReference type="Pfam" id="PF04234"/>
    </source>
</evidence>
<gene>
    <name evidence="7" type="ORF">HHH54_01735</name>
</gene>
<keyword evidence="2" id="KW-0479">Metal-binding</keyword>